<dbReference type="PANTHER" id="PTHR15949">
    <property type="entry name" value="TESTIS-EXPRESSED PROTEIN 264"/>
    <property type="match status" value="1"/>
</dbReference>
<protein>
    <submittedName>
        <fullName evidence="3">GyrI-like small molecule binding domain-containing protein</fullName>
    </submittedName>
</protein>
<evidence type="ECO:0000313" key="1">
    <source>
        <dbReference type="EMBL" id="CAI3997647.1"/>
    </source>
</evidence>
<dbReference type="Proteomes" id="UP001152797">
    <property type="component" value="Unassembled WGS sequence"/>
</dbReference>
<organism evidence="1">
    <name type="scientific">Cladocopium goreaui</name>
    <dbReference type="NCBI Taxonomy" id="2562237"/>
    <lineage>
        <taxon>Eukaryota</taxon>
        <taxon>Sar</taxon>
        <taxon>Alveolata</taxon>
        <taxon>Dinophyceae</taxon>
        <taxon>Suessiales</taxon>
        <taxon>Symbiodiniaceae</taxon>
        <taxon>Cladocopium</taxon>
    </lineage>
</organism>
<reference evidence="1" key="1">
    <citation type="submission" date="2022-10" db="EMBL/GenBank/DDBJ databases">
        <authorList>
            <person name="Chen Y."/>
            <person name="Dougan E. K."/>
            <person name="Chan C."/>
            <person name="Rhodes N."/>
            <person name="Thang M."/>
        </authorList>
    </citation>
    <scope>NUCLEOTIDE SEQUENCE</scope>
</reference>
<gene>
    <name evidence="1" type="ORF">C1SCF055_LOCUS24008</name>
</gene>
<evidence type="ECO:0000313" key="4">
    <source>
        <dbReference type="Proteomes" id="UP001152797"/>
    </source>
</evidence>
<accession>A0A9P1CV27</accession>
<dbReference type="EMBL" id="CAMXCT030002364">
    <property type="protein sequence ID" value="CAL4784959.1"/>
    <property type="molecule type" value="Genomic_DNA"/>
</dbReference>
<proteinExistence type="predicted"/>
<evidence type="ECO:0000313" key="2">
    <source>
        <dbReference type="EMBL" id="CAL1151022.1"/>
    </source>
</evidence>
<dbReference type="EMBL" id="CAMXCT020002364">
    <property type="protein sequence ID" value="CAL1151022.1"/>
    <property type="molecule type" value="Genomic_DNA"/>
</dbReference>
<dbReference type="AlphaFoldDB" id="A0A9P1CV27"/>
<comment type="caution">
    <text evidence="1">The sequence shown here is derived from an EMBL/GenBank/DDBJ whole genome shotgun (WGS) entry which is preliminary data.</text>
</comment>
<reference evidence="2" key="2">
    <citation type="submission" date="2024-04" db="EMBL/GenBank/DDBJ databases">
        <authorList>
            <person name="Chen Y."/>
            <person name="Shah S."/>
            <person name="Dougan E. K."/>
            <person name="Thang M."/>
            <person name="Chan C."/>
        </authorList>
    </citation>
    <scope>NUCLEOTIDE SEQUENCE [LARGE SCALE GENOMIC DNA]</scope>
</reference>
<keyword evidence="4" id="KW-1185">Reference proteome</keyword>
<dbReference type="OrthoDB" id="2140079at2759"/>
<dbReference type="PANTHER" id="PTHR15949:SF3">
    <property type="entry name" value="TESTIS-EXPRESSED PROTEIN 264"/>
    <property type="match status" value="1"/>
</dbReference>
<sequence length="187" mass="20498">MVLLMVAGAACAGALVGIPWYLGAFRSIKFTETRTEPSIFLFIKHVGPYKDTGSIFAKLIPLQPTLGLHNMAMMPMDSPQHVEAAKLRSMVGLLLPASRASEVEGILKKISESGLTMSVREIKAARAKHTFFPLRSSLSFMLGPIKVYSAAYTGLDALPCGSVEVYHTQQIEFIFAMENPEDYSWPS</sequence>
<evidence type="ECO:0000313" key="3">
    <source>
        <dbReference type="EMBL" id="CAL4784959.1"/>
    </source>
</evidence>
<name>A0A9P1CV27_9DINO</name>
<dbReference type="EMBL" id="CAMXCT010002364">
    <property type="protein sequence ID" value="CAI3997647.1"/>
    <property type="molecule type" value="Genomic_DNA"/>
</dbReference>